<dbReference type="Proteomes" id="UP001585053">
    <property type="component" value="Unassembled WGS sequence"/>
</dbReference>
<keyword evidence="2" id="KW-1133">Transmembrane helix</keyword>
<keyword evidence="2" id="KW-0472">Membrane</keyword>
<protein>
    <submittedName>
        <fullName evidence="3">Isoprenylcysteine carboxylmethyltransferase family protein</fullName>
    </submittedName>
</protein>
<dbReference type="Gene3D" id="1.20.120.1630">
    <property type="match status" value="1"/>
</dbReference>
<proteinExistence type="predicted"/>
<comment type="caution">
    <text evidence="3">The sequence shown here is derived from an EMBL/GenBank/DDBJ whole genome shotgun (WGS) entry which is preliminary data.</text>
</comment>
<keyword evidence="4" id="KW-1185">Reference proteome</keyword>
<feature type="transmembrane region" description="Helical" evidence="2">
    <location>
        <begin position="207"/>
        <end position="227"/>
    </location>
</feature>
<feature type="transmembrane region" description="Helical" evidence="2">
    <location>
        <begin position="12"/>
        <end position="32"/>
    </location>
</feature>
<accession>A0ABV5DYT9</accession>
<evidence type="ECO:0000313" key="4">
    <source>
        <dbReference type="Proteomes" id="UP001585053"/>
    </source>
</evidence>
<dbReference type="EMBL" id="JAYMRS010000007">
    <property type="protein sequence ID" value="MFB8769747.1"/>
    <property type="molecule type" value="Genomic_DNA"/>
</dbReference>
<feature type="transmembrane region" description="Helical" evidence="2">
    <location>
        <begin position="265"/>
        <end position="289"/>
    </location>
</feature>
<organism evidence="3 4">
    <name type="scientific">Nocardiopsis alba</name>
    <dbReference type="NCBI Taxonomy" id="53437"/>
    <lineage>
        <taxon>Bacteria</taxon>
        <taxon>Bacillati</taxon>
        <taxon>Actinomycetota</taxon>
        <taxon>Actinomycetes</taxon>
        <taxon>Streptosporangiales</taxon>
        <taxon>Nocardiopsidaceae</taxon>
        <taxon>Nocardiopsis</taxon>
    </lineage>
</organism>
<feature type="transmembrane region" description="Helical" evidence="2">
    <location>
        <begin position="165"/>
        <end position="187"/>
    </location>
</feature>
<keyword evidence="2" id="KW-0812">Transmembrane</keyword>
<feature type="transmembrane region" description="Helical" evidence="2">
    <location>
        <begin position="128"/>
        <end position="153"/>
    </location>
</feature>
<sequence>MIAVPSPEIPALIVRGLGLFLPVAAVAALCLWRAPGRREIASMIVASGWALCTLVPLNLYAVRVGWWSFHVEGASWQGIPVDLLGAWALLWGALPALALRLLPIPLVTVLLVWVDMVLMPLAEPVVVLGAWWVLGEVVGVAVCLIPALTLAFWTRRGLLPGVRGGVQALLFLVLMVVLPVYLLATASPGIMALLPGPDGLSPPEYPGALSVLVQLLALACLPGVVAAREFAVVGGGTPLPYDPPARLVTSGPYAYVRNSMQLSMALLYLVAGVFLHPVLFVGTAASLVYGAGFASWDEGGRMRERFGSDWEVYRSGVRSWIPRLRPWEGRAEGVLYVAMDCGMCRGVGSMVASRRPTALRLRPAAEHPEVLYRLTYENAAGDRWSGLAALARAMEHLHLGWAMVGWTISLPGVRWTLQLCADAFGAGPRPSRRESPTLAEAEREREDVDT</sequence>
<gene>
    <name evidence="3" type="ORF">VSQ78_18720</name>
</gene>
<feature type="region of interest" description="Disordered" evidence="1">
    <location>
        <begin position="426"/>
        <end position="450"/>
    </location>
</feature>
<reference evidence="3 4" key="1">
    <citation type="submission" date="2024-01" db="EMBL/GenBank/DDBJ databases">
        <title>Genome mining of biosynthetic gene clusters to explore secondary metabolites of Streptomyces sp.</title>
        <authorList>
            <person name="Baig A."/>
            <person name="Ajitkumar Shintre N."/>
            <person name="Kumar H."/>
            <person name="Anbarasu A."/>
            <person name="Ramaiah S."/>
        </authorList>
    </citation>
    <scope>NUCLEOTIDE SEQUENCE [LARGE SCALE GENOMIC DNA]</scope>
    <source>
        <strain evidence="3 4">A01</strain>
    </source>
</reference>
<feature type="transmembrane region" description="Helical" evidence="2">
    <location>
        <begin position="44"/>
        <end position="62"/>
    </location>
</feature>
<evidence type="ECO:0000256" key="2">
    <source>
        <dbReference type="SAM" id="Phobius"/>
    </source>
</evidence>
<feature type="transmembrane region" description="Helical" evidence="2">
    <location>
        <begin position="74"/>
        <end position="94"/>
    </location>
</feature>
<feature type="compositionally biased region" description="Basic and acidic residues" evidence="1">
    <location>
        <begin position="431"/>
        <end position="450"/>
    </location>
</feature>
<evidence type="ECO:0000256" key="1">
    <source>
        <dbReference type="SAM" id="MobiDB-lite"/>
    </source>
</evidence>
<dbReference type="RefSeq" id="WP_376737616.1">
    <property type="nucleotide sequence ID" value="NZ_JAYMRS010000007.1"/>
</dbReference>
<evidence type="ECO:0000313" key="3">
    <source>
        <dbReference type="EMBL" id="MFB8769747.1"/>
    </source>
</evidence>
<feature type="transmembrane region" description="Helical" evidence="2">
    <location>
        <begin position="101"/>
        <end position="122"/>
    </location>
</feature>
<name>A0ABV5DYT9_9ACTN</name>